<accession>A0A085N5A2</accession>
<protein>
    <submittedName>
        <fullName evidence="1">Uncharacterized protein</fullName>
    </submittedName>
</protein>
<reference evidence="1" key="1">
    <citation type="journal article" date="2014" name="Nat. Genet.">
        <title>Genome and transcriptome of the porcine whipworm Trichuris suis.</title>
        <authorList>
            <person name="Jex A.R."/>
            <person name="Nejsum P."/>
            <person name="Schwarz E.M."/>
            <person name="Hu L."/>
            <person name="Young N.D."/>
            <person name="Hall R.S."/>
            <person name="Korhonen P.K."/>
            <person name="Liao S."/>
            <person name="Thamsborg S."/>
            <person name="Xia J."/>
            <person name="Xu P."/>
            <person name="Wang S."/>
            <person name="Scheerlinck J.P."/>
            <person name="Hofmann A."/>
            <person name="Sternberg P.W."/>
            <person name="Wang J."/>
            <person name="Gasser R.B."/>
        </authorList>
    </citation>
    <scope>NUCLEOTIDE SEQUENCE [LARGE SCALE GENOMIC DNA]</scope>
    <source>
        <strain evidence="1">DCEP-RM93F</strain>
    </source>
</reference>
<organism evidence="1">
    <name type="scientific">Trichuris suis</name>
    <name type="common">pig whipworm</name>
    <dbReference type="NCBI Taxonomy" id="68888"/>
    <lineage>
        <taxon>Eukaryota</taxon>
        <taxon>Metazoa</taxon>
        <taxon>Ecdysozoa</taxon>
        <taxon>Nematoda</taxon>
        <taxon>Enoplea</taxon>
        <taxon>Dorylaimia</taxon>
        <taxon>Trichinellida</taxon>
        <taxon>Trichuridae</taxon>
        <taxon>Trichuris</taxon>
    </lineage>
</organism>
<dbReference type="EMBL" id="KL367552">
    <property type="protein sequence ID" value="KFD64648.1"/>
    <property type="molecule type" value="Genomic_DNA"/>
</dbReference>
<sequence>MGWKSFFHVTYSSGQLGYFGPEFRSDVVHYGCGRIYRRNGGSGDFIDFISKTSELFQVVLFSLGQTGLRIPLSAGGLSTISKHCSKIGAPIPPSFVGRYYRNLELGLHSLEPKGWAMGPKWGNFNGDCVDRHDACGITHGSPRRDNLRIIIATAPPSNFSPSCPSDGDLFPPHADISSYMGGEKLLFFAPSSANQVAQFVCEVANPLITRNGPTQRGELNALQTWRRKQVCHQDT</sequence>
<proteinExistence type="predicted"/>
<name>A0A085N5A2_9BILA</name>
<gene>
    <name evidence="1" type="ORF">M514_23106</name>
</gene>
<dbReference type="Proteomes" id="UP000030758">
    <property type="component" value="Unassembled WGS sequence"/>
</dbReference>
<evidence type="ECO:0000313" key="1">
    <source>
        <dbReference type="EMBL" id="KFD64648.1"/>
    </source>
</evidence>
<dbReference type="AlphaFoldDB" id="A0A085N5A2"/>